<dbReference type="InterPro" id="IPR011041">
    <property type="entry name" value="Quinoprot_gluc/sorb_DH_b-prop"/>
</dbReference>
<evidence type="ECO:0000313" key="3">
    <source>
        <dbReference type="EMBL" id="MFC3154640.1"/>
    </source>
</evidence>
<dbReference type="EMBL" id="JBHRTL010000005">
    <property type="protein sequence ID" value="MFC3154640.1"/>
    <property type="molecule type" value="Genomic_DNA"/>
</dbReference>
<keyword evidence="1" id="KW-0732">Signal</keyword>
<dbReference type="SUPFAM" id="SSF50952">
    <property type="entry name" value="Soluble quinoprotein glucose dehydrogenase"/>
    <property type="match status" value="1"/>
</dbReference>
<sequence length="378" mass="41275">MFTRTLAALSLAAALAAPFNLNAKTVVDSERASFTIETVADGLKNPWGLAFLPDDTMLVSEREGNLRLVSPDGQVWPPLQGLPEIYAKGQGGLLDVAIDPDYANNGRIYFSYSEPGEDDSTNSTAVASARIQDDKLVDVTRIFSQQPKVKSNAHFGSRLVFANDGTLFVTLGERYSQKDDAQTLDNHHGKVVRINTDGSVPADNPFVDTKGALPEIWSYGHRNMQGAAIHPQTGVLWSGEHGAQGGDEINLDRAAKNYGWPVITYGEDYGGGEIGEGFKKAGMETPVYYWLPSLATAGLTFYTGEQFPDWQGDLFVASLKAQTLSRLDIEGERVLHEERLLKDELGKRLRHVVQGPDGYLYLLTDESNGAIVRLVPAD</sequence>
<dbReference type="EC" id="1.1.5.-" evidence="3"/>
<comment type="caution">
    <text evidence="3">The sequence shown here is derived from an EMBL/GenBank/DDBJ whole genome shotgun (WGS) entry which is preliminary data.</text>
</comment>
<feature type="domain" description="Glucose/Sorbosone dehydrogenase" evidence="2">
    <location>
        <begin position="43"/>
        <end position="373"/>
    </location>
</feature>
<dbReference type="GO" id="GO:0016491">
    <property type="term" value="F:oxidoreductase activity"/>
    <property type="evidence" value="ECO:0007669"/>
    <property type="project" value="UniProtKB-KW"/>
</dbReference>
<dbReference type="RefSeq" id="WP_382415007.1">
    <property type="nucleotide sequence ID" value="NZ_AP031500.1"/>
</dbReference>
<accession>A0ABV7HRD9</accession>
<proteinExistence type="predicted"/>
<evidence type="ECO:0000256" key="1">
    <source>
        <dbReference type="SAM" id="SignalP"/>
    </source>
</evidence>
<keyword evidence="3" id="KW-0560">Oxidoreductase</keyword>
<dbReference type="Gene3D" id="2.120.10.30">
    <property type="entry name" value="TolB, C-terminal domain"/>
    <property type="match status" value="1"/>
</dbReference>
<dbReference type="InterPro" id="IPR012938">
    <property type="entry name" value="Glc/Sorbosone_DH"/>
</dbReference>
<name>A0ABV7HRD9_9GAMM</name>
<dbReference type="Pfam" id="PF07995">
    <property type="entry name" value="GSDH"/>
    <property type="match status" value="1"/>
</dbReference>
<dbReference type="PANTHER" id="PTHR19328:SF75">
    <property type="entry name" value="ALDOSE SUGAR DEHYDROGENASE YLII"/>
    <property type="match status" value="1"/>
</dbReference>
<feature type="chain" id="PRO_5047263529" evidence="1">
    <location>
        <begin position="24"/>
        <end position="378"/>
    </location>
</feature>
<evidence type="ECO:0000259" key="2">
    <source>
        <dbReference type="Pfam" id="PF07995"/>
    </source>
</evidence>
<dbReference type="Proteomes" id="UP001595548">
    <property type="component" value="Unassembled WGS sequence"/>
</dbReference>
<protein>
    <submittedName>
        <fullName evidence="3">PQQ-dependent sugar dehydrogenase</fullName>
        <ecNumber evidence="3">1.1.5.-</ecNumber>
    </submittedName>
</protein>
<dbReference type="PANTHER" id="PTHR19328">
    <property type="entry name" value="HEDGEHOG-INTERACTING PROTEIN"/>
    <property type="match status" value="1"/>
</dbReference>
<feature type="signal peptide" evidence="1">
    <location>
        <begin position="1"/>
        <end position="23"/>
    </location>
</feature>
<dbReference type="InterPro" id="IPR011042">
    <property type="entry name" value="6-blade_b-propeller_TolB-like"/>
</dbReference>
<organism evidence="3 4">
    <name type="scientific">Gilvimarinus japonicus</name>
    <dbReference type="NCBI Taxonomy" id="1796469"/>
    <lineage>
        <taxon>Bacteria</taxon>
        <taxon>Pseudomonadati</taxon>
        <taxon>Pseudomonadota</taxon>
        <taxon>Gammaproteobacteria</taxon>
        <taxon>Cellvibrionales</taxon>
        <taxon>Cellvibrionaceae</taxon>
        <taxon>Gilvimarinus</taxon>
    </lineage>
</organism>
<gene>
    <name evidence="3" type="ORF">ACFOEB_05440</name>
</gene>
<evidence type="ECO:0000313" key="4">
    <source>
        <dbReference type="Proteomes" id="UP001595548"/>
    </source>
</evidence>
<keyword evidence="4" id="KW-1185">Reference proteome</keyword>
<reference evidence="4" key="1">
    <citation type="journal article" date="2019" name="Int. J. Syst. Evol. Microbiol.">
        <title>The Global Catalogue of Microorganisms (GCM) 10K type strain sequencing project: providing services to taxonomists for standard genome sequencing and annotation.</title>
        <authorList>
            <consortium name="The Broad Institute Genomics Platform"/>
            <consortium name="The Broad Institute Genome Sequencing Center for Infectious Disease"/>
            <person name="Wu L."/>
            <person name="Ma J."/>
        </authorList>
    </citation>
    <scope>NUCLEOTIDE SEQUENCE [LARGE SCALE GENOMIC DNA]</scope>
    <source>
        <strain evidence="4">KCTC 52141</strain>
    </source>
</reference>